<keyword evidence="4" id="KW-0539">Nucleus</keyword>
<name>A0A875S5B1_EENNA</name>
<keyword evidence="2" id="KW-0240">DNA-directed RNA polymerase</keyword>
<dbReference type="PANTHER" id="PTHR13408:SF0">
    <property type="entry name" value="DNA-DIRECTED RNA POLYMERASE III SUBUNIT RPC4"/>
    <property type="match status" value="1"/>
</dbReference>
<comment type="subcellular location">
    <subcellularLocation>
        <location evidence="1">Nucleus</location>
    </subcellularLocation>
</comment>
<organism evidence="6 7">
    <name type="scientific">Eeniella nana</name>
    <name type="common">Yeast</name>
    <name type="synonym">Brettanomyces nanus</name>
    <dbReference type="NCBI Taxonomy" id="13502"/>
    <lineage>
        <taxon>Eukaryota</taxon>
        <taxon>Fungi</taxon>
        <taxon>Dikarya</taxon>
        <taxon>Ascomycota</taxon>
        <taxon>Saccharomycotina</taxon>
        <taxon>Pichiomycetes</taxon>
        <taxon>Pichiales</taxon>
        <taxon>Pichiaceae</taxon>
        <taxon>Brettanomyces</taxon>
    </lineage>
</organism>
<dbReference type="GeneID" id="62196301"/>
<feature type="region of interest" description="Disordered" evidence="5">
    <location>
        <begin position="208"/>
        <end position="227"/>
    </location>
</feature>
<dbReference type="AlphaFoldDB" id="A0A875S5B1"/>
<dbReference type="GO" id="GO:0005666">
    <property type="term" value="C:RNA polymerase III complex"/>
    <property type="evidence" value="ECO:0007669"/>
    <property type="project" value="InterPro"/>
</dbReference>
<evidence type="ECO:0000256" key="3">
    <source>
        <dbReference type="ARBA" id="ARBA00023163"/>
    </source>
</evidence>
<proteinExistence type="predicted"/>
<dbReference type="Pfam" id="PF05132">
    <property type="entry name" value="RNA_pol_Rpc4"/>
    <property type="match status" value="1"/>
</dbReference>
<evidence type="ECO:0000256" key="2">
    <source>
        <dbReference type="ARBA" id="ARBA00022478"/>
    </source>
</evidence>
<evidence type="ECO:0000256" key="4">
    <source>
        <dbReference type="ARBA" id="ARBA00023242"/>
    </source>
</evidence>
<dbReference type="OrthoDB" id="5836119at2759"/>
<evidence type="ECO:0000313" key="7">
    <source>
        <dbReference type="Proteomes" id="UP000662931"/>
    </source>
</evidence>
<feature type="region of interest" description="Disordered" evidence="5">
    <location>
        <begin position="1"/>
        <end position="48"/>
    </location>
</feature>
<dbReference type="RefSeq" id="XP_038779110.1">
    <property type="nucleotide sequence ID" value="XM_038923182.1"/>
</dbReference>
<feature type="compositionally biased region" description="Basic residues" evidence="5">
    <location>
        <begin position="15"/>
        <end position="29"/>
    </location>
</feature>
<evidence type="ECO:0008006" key="8">
    <source>
        <dbReference type="Google" id="ProtNLM"/>
    </source>
</evidence>
<accession>A0A875S5B1</accession>
<dbReference type="InterPro" id="IPR007811">
    <property type="entry name" value="RPC4"/>
</dbReference>
<dbReference type="GO" id="GO:0003677">
    <property type="term" value="F:DNA binding"/>
    <property type="evidence" value="ECO:0007669"/>
    <property type="project" value="InterPro"/>
</dbReference>
<feature type="compositionally biased region" description="Polar residues" evidence="5">
    <location>
        <begin position="130"/>
        <end position="145"/>
    </location>
</feature>
<dbReference type="Proteomes" id="UP000662931">
    <property type="component" value="Chromosome 3"/>
</dbReference>
<reference evidence="6" key="1">
    <citation type="submission" date="2020-10" db="EMBL/GenBank/DDBJ databases">
        <authorList>
            <person name="Roach M.J.R."/>
        </authorList>
    </citation>
    <scope>NUCLEOTIDE SEQUENCE</scope>
    <source>
        <strain evidence="6">CBS 1945</strain>
    </source>
</reference>
<gene>
    <name evidence="6" type="ORF">FOA43_002900</name>
</gene>
<keyword evidence="7" id="KW-1185">Reference proteome</keyword>
<feature type="compositionally biased region" description="Basic and acidic residues" evidence="5">
    <location>
        <begin position="30"/>
        <end position="39"/>
    </location>
</feature>
<evidence type="ECO:0000256" key="1">
    <source>
        <dbReference type="ARBA" id="ARBA00004123"/>
    </source>
</evidence>
<keyword evidence="3" id="KW-0804">Transcription</keyword>
<evidence type="ECO:0000256" key="5">
    <source>
        <dbReference type="SAM" id="MobiDB-lite"/>
    </source>
</evidence>
<protein>
    <recommendedName>
        <fullName evidence="8">DNA-directed RNA polymerase III subunit RPC4</fullName>
    </recommendedName>
</protein>
<dbReference type="KEGG" id="bnn:FOA43_002900"/>
<dbReference type="EMBL" id="CP064814">
    <property type="protein sequence ID" value="QPG75545.1"/>
    <property type="molecule type" value="Genomic_DNA"/>
</dbReference>
<evidence type="ECO:0000313" key="6">
    <source>
        <dbReference type="EMBL" id="QPG75545.1"/>
    </source>
</evidence>
<dbReference type="GO" id="GO:0042797">
    <property type="term" value="P:tRNA transcription by RNA polymerase III"/>
    <property type="evidence" value="ECO:0007669"/>
    <property type="project" value="TreeGrafter"/>
</dbReference>
<sequence>MSSNKRLDSISRPSTPKRKLKFKPKLVARKPKEERDAEAHINTPGINRNNLRLQQPHRFMPNRNRMNKRYQNTTLLTSGPLSAGAVPVVPEGIKEKASSLASRRTVSPVTELVSRLHRTKDKNRPPKVEQGTNGLHVNEINVGSNSDEEDDDLSEAGSDVKINMGKELNFDDEDLKLFPMRAERAQHYEFGEEPHPDSTIKTEFHREASDISSREGSNIPDSGPNVKKENSSLAFIPEDSSDKKQAAIDAINDYQTRQEARILQEDYSSLVKYMEEFKVSQDEEKPSCVLPSEFLFLQLPSILPPFEKPIKAEVSAGAEKIEEEKADLPTGVIGKLRYHESGKLTIKLGNVVFDVTGGGPADFEQEIVAVNRADHQCYHLGSVGEKIIAAPKLV</sequence>
<feature type="region of interest" description="Disordered" evidence="5">
    <location>
        <begin position="120"/>
        <end position="155"/>
    </location>
</feature>
<dbReference type="PANTHER" id="PTHR13408">
    <property type="entry name" value="DNA-DIRECTED RNA POLYMERASE III"/>
    <property type="match status" value="1"/>
</dbReference>